<dbReference type="Proteomes" id="UP000594800">
    <property type="component" value="Chromosome"/>
</dbReference>
<organism evidence="2 3">
    <name type="scientific">Pontivivens ytuae</name>
    <dbReference type="NCBI Taxonomy" id="2789856"/>
    <lineage>
        <taxon>Bacteria</taxon>
        <taxon>Pseudomonadati</taxon>
        <taxon>Pseudomonadota</taxon>
        <taxon>Alphaproteobacteria</taxon>
        <taxon>Rhodobacterales</taxon>
        <taxon>Paracoccaceae</taxon>
        <taxon>Pontivivens</taxon>
    </lineage>
</organism>
<keyword evidence="1" id="KW-0472">Membrane</keyword>
<keyword evidence="1" id="KW-0812">Transmembrane</keyword>
<accession>A0A7S9QAN7</accession>
<gene>
    <name evidence="2" type="ORF">I0K15_10665</name>
</gene>
<evidence type="ECO:0000256" key="1">
    <source>
        <dbReference type="SAM" id="Phobius"/>
    </source>
</evidence>
<protein>
    <submittedName>
        <fullName evidence="2">Uncharacterized protein</fullName>
    </submittedName>
</protein>
<dbReference type="AlphaFoldDB" id="A0A7S9QAN7"/>
<keyword evidence="3" id="KW-1185">Reference proteome</keyword>
<feature type="transmembrane region" description="Helical" evidence="1">
    <location>
        <begin position="46"/>
        <end position="71"/>
    </location>
</feature>
<dbReference type="RefSeq" id="WP_196101507.1">
    <property type="nucleotide sequence ID" value="NZ_CP064942.1"/>
</dbReference>
<evidence type="ECO:0000313" key="3">
    <source>
        <dbReference type="Proteomes" id="UP000594800"/>
    </source>
</evidence>
<keyword evidence="1" id="KW-1133">Transmembrane helix</keyword>
<sequence length="109" mass="11368">MATYSVSAEALPGVARRMAENPAIAQEEPEKIARELGITQPIPNTFIYRVVVIALSAVTLLALACTVLLALTETSNANGTREMFLQPITFLGSTALGALAGLLSPGPNS</sequence>
<dbReference type="KEGG" id="poz:I0K15_10665"/>
<proteinExistence type="predicted"/>
<name>A0A7S9QAN7_9RHOB</name>
<feature type="transmembrane region" description="Helical" evidence="1">
    <location>
        <begin position="83"/>
        <end position="103"/>
    </location>
</feature>
<reference evidence="2 3" key="1">
    <citation type="submission" date="2020-11" db="EMBL/GenBank/DDBJ databases">
        <title>Description of Pontivivens ytuae sp. nov. isolated from deep sea sediment of Mariana Trench.</title>
        <authorList>
            <person name="Wang Z."/>
            <person name="Sun Q.-L."/>
            <person name="Xu X.-D."/>
            <person name="Tang Y.-Z."/>
            <person name="Zhang J."/>
        </authorList>
    </citation>
    <scope>NUCLEOTIDE SEQUENCE [LARGE SCALE GENOMIC DNA]</scope>
    <source>
        <strain evidence="2 3">MT2928</strain>
    </source>
</reference>
<dbReference type="EMBL" id="CP064942">
    <property type="protein sequence ID" value="QPH52293.1"/>
    <property type="molecule type" value="Genomic_DNA"/>
</dbReference>
<evidence type="ECO:0000313" key="2">
    <source>
        <dbReference type="EMBL" id="QPH52293.1"/>
    </source>
</evidence>